<protein>
    <submittedName>
        <fullName evidence="2">Uncharacterized protein</fullName>
    </submittedName>
</protein>
<dbReference type="GO" id="GO:0003918">
    <property type="term" value="F:DNA topoisomerase type II (double strand cut, ATP-hydrolyzing) activity"/>
    <property type="evidence" value="ECO:0007669"/>
    <property type="project" value="TreeGrafter"/>
</dbReference>
<organism evidence="2 3">
    <name type="scientific">Bradymonas sediminis</name>
    <dbReference type="NCBI Taxonomy" id="1548548"/>
    <lineage>
        <taxon>Bacteria</taxon>
        <taxon>Deltaproteobacteria</taxon>
        <taxon>Bradymonadales</taxon>
        <taxon>Bradymonadaceae</taxon>
        <taxon>Bradymonas</taxon>
    </lineage>
</organism>
<gene>
    <name evidence="2" type="ORF">DN745_11985</name>
</gene>
<dbReference type="Gene3D" id="2.120.10.90">
    <property type="entry name" value="DNA gyrase/topoisomerase IV, subunit A, C-terminal"/>
    <property type="match status" value="1"/>
</dbReference>
<dbReference type="SUPFAM" id="SSF101904">
    <property type="entry name" value="GyrA/ParC C-terminal domain-like"/>
    <property type="match status" value="1"/>
</dbReference>
<reference evidence="2 3" key="1">
    <citation type="submission" date="2018-06" db="EMBL/GenBank/DDBJ databases">
        <title>Lujinxingia sediminis gen. nov. sp. nov., a new facultative anaerobic member of the class Deltaproteobacteria, and proposal of Lujinxingaceae fam. nov.</title>
        <authorList>
            <person name="Guo L.-Y."/>
            <person name="Li C.-M."/>
            <person name="Wang S."/>
            <person name="Du Z.-J."/>
        </authorList>
    </citation>
    <scope>NUCLEOTIDE SEQUENCE [LARGE SCALE GENOMIC DNA]</scope>
    <source>
        <strain evidence="2 3">FA350</strain>
    </source>
</reference>
<feature type="region of interest" description="Disordered" evidence="1">
    <location>
        <begin position="68"/>
        <end position="98"/>
    </location>
</feature>
<dbReference type="InterPro" id="IPR050220">
    <property type="entry name" value="Type_II_DNA_Topoisomerases"/>
</dbReference>
<name>A0A2Z4FM12_9DELT</name>
<dbReference type="PANTHER" id="PTHR43493">
    <property type="entry name" value="DNA GYRASE/TOPOISOMERASE SUBUNIT A"/>
    <property type="match status" value="1"/>
</dbReference>
<sequence>MTEKPQAPNPANAIIAELLELARTESADKLFELNAATLYPELYDRAAASFDGWDAALASALVALATQSATRSTRARKPRQADEEQVVRRPGPQAEQPLFARTSGGAFYALDPAEVPLSDAPVVPATPQGAGRMEALKYIGEPDGVVVFSDRGRYFGMDTRMVPQWDGEMQNRRVQDVVHLDDGEQIIEVVERDLLRYSSGYGASQKGGPNRMIHVTRGAKAKASEVSELTYTLDREGRDAFLLNDGDVPVAVMVGEAENSVFCASAMGKAIHFDAADIRSMGLAAVGVNAMKLDGDADAIVGAFLGNKIEQVAIITEQGLGKRVDFAEFRPQSRAGAGLQLLKLQSGDRVASVVACKADEDLGIFTSRGRLHRVPATAFARMGRPAKGDQQIDLIGDEVVVRLVALPCGGV</sequence>
<dbReference type="GO" id="GO:0003677">
    <property type="term" value="F:DNA binding"/>
    <property type="evidence" value="ECO:0007669"/>
    <property type="project" value="InterPro"/>
</dbReference>
<dbReference type="GO" id="GO:0006265">
    <property type="term" value="P:DNA topological change"/>
    <property type="evidence" value="ECO:0007669"/>
    <property type="project" value="InterPro"/>
</dbReference>
<dbReference type="RefSeq" id="WP_111335155.1">
    <property type="nucleotide sequence ID" value="NZ_CP030032.1"/>
</dbReference>
<dbReference type="Pfam" id="PF03989">
    <property type="entry name" value="DNA_gyraseA_C"/>
    <property type="match status" value="3"/>
</dbReference>
<dbReference type="Proteomes" id="UP000249799">
    <property type="component" value="Chromosome"/>
</dbReference>
<dbReference type="EMBL" id="CP030032">
    <property type="protein sequence ID" value="AWV90019.1"/>
    <property type="molecule type" value="Genomic_DNA"/>
</dbReference>
<dbReference type="InterPro" id="IPR035516">
    <property type="entry name" value="Gyrase/topoIV_suA_C"/>
</dbReference>
<accession>A0A2Z4FM12</accession>
<dbReference type="GO" id="GO:0009330">
    <property type="term" value="C:DNA topoisomerase type II (double strand cut, ATP-hydrolyzing) complex"/>
    <property type="evidence" value="ECO:0007669"/>
    <property type="project" value="TreeGrafter"/>
</dbReference>
<dbReference type="KEGG" id="bsed:DN745_11985"/>
<evidence type="ECO:0000313" key="3">
    <source>
        <dbReference type="Proteomes" id="UP000249799"/>
    </source>
</evidence>
<proteinExistence type="predicted"/>
<dbReference type="OrthoDB" id="5487671at2"/>
<dbReference type="AlphaFoldDB" id="A0A2Z4FM12"/>
<keyword evidence="3" id="KW-1185">Reference proteome</keyword>
<evidence type="ECO:0000256" key="1">
    <source>
        <dbReference type="SAM" id="MobiDB-lite"/>
    </source>
</evidence>
<evidence type="ECO:0000313" key="2">
    <source>
        <dbReference type="EMBL" id="AWV90019.1"/>
    </source>
</evidence>
<dbReference type="PANTHER" id="PTHR43493:SF5">
    <property type="entry name" value="DNA GYRASE SUBUNIT A, CHLOROPLASTIC_MITOCHONDRIAL"/>
    <property type="match status" value="1"/>
</dbReference>
<dbReference type="InterPro" id="IPR006691">
    <property type="entry name" value="GyrA/parC_rep"/>
</dbReference>
<dbReference type="GO" id="GO:0005524">
    <property type="term" value="F:ATP binding"/>
    <property type="evidence" value="ECO:0007669"/>
    <property type="project" value="InterPro"/>
</dbReference>